<accession>A0A0G1Z3P3</accession>
<dbReference type="AlphaFoldDB" id="A0A0G1Z3P3"/>
<evidence type="ECO:0000313" key="2">
    <source>
        <dbReference type="Proteomes" id="UP000034588"/>
    </source>
</evidence>
<protein>
    <recommendedName>
        <fullName evidence="3">Glycosyltransferase</fullName>
    </recommendedName>
</protein>
<dbReference type="InterPro" id="IPR029044">
    <property type="entry name" value="Nucleotide-diphossugar_trans"/>
</dbReference>
<gene>
    <name evidence="1" type="ORF">UY48_C0001G0035</name>
</gene>
<organism evidence="1 2">
    <name type="scientific">Candidatus Gottesmanbacteria bacterium GW2011_GWB1_49_7</name>
    <dbReference type="NCBI Taxonomy" id="1618448"/>
    <lineage>
        <taxon>Bacteria</taxon>
        <taxon>Candidatus Gottesmaniibacteriota</taxon>
    </lineage>
</organism>
<sequence>MIANPSWTEKNDNITYKYNTARKMALDGGYDALFTVEADMILPPLALERMTRIEADVVYGLYVSRHGKHPWLAFSRVTPEIRGSKSFDEYPDLMQAAWGRAVETVGVGMGCTLIWRHVLEAIPFRNTDELIANDWYFSLDLQAGGYMQKHDCGVVCGHIEGDRVYWPDPLKGYVEYGLL</sequence>
<dbReference type="SUPFAM" id="SSF53448">
    <property type="entry name" value="Nucleotide-diphospho-sugar transferases"/>
    <property type="match status" value="1"/>
</dbReference>
<evidence type="ECO:0008006" key="3">
    <source>
        <dbReference type="Google" id="ProtNLM"/>
    </source>
</evidence>
<evidence type="ECO:0000313" key="1">
    <source>
        <dbReference type="EMBL" id="KKW13414.1"/>
    </source>
</evidence>
<dbReference type="EMBL" id="LCQD01000001">
    <property type="protein sequence ID" value="KKW13414.1"/>
    <property type="molecule type" value="Genomic_DNA"/>
</dbReference>
<reference evidence="1 2" key="1">
    <citation type="journal article" date="2015" name="Nature">
        <title>rRNA introns, odd ribosomes, and small enigmatic genomes across a large radiation of phyla.</title>
        <authorList>
            <person name="Brown C.T."/>
            <person name="Hug L.A."/>
            <person name="Thomas B.C."/>
            <person name="Sharon I."/>
            <person name="Castelle C.J."/>
            <person name="Singh A."/>
            <person name="Wilkins M.J."/>
            <person name="Williams K.H."/>
            <person name="Banfield J.F."/>
        </authorList>
    </citation>
    <scope>NUCLEOTIDE SEQUENCE [LARGE SCALE GENOMIC DNA]</scope>
</reference>
<dbReference type="Proteomes" id="UP000034588">
    <property type="component" value="Unassembled WGS sequence"/>
</dbReference>
<dbReference type="Gene3D" id="3.90.550.10">
    <property type="entry name" value="Spore Coat Polysaccharide Biosynthesis Protein SpsA, Chain A"/>
    <property type="match status" value="1"/>
</dbReference>
<comment type="caution">
    <text evidence="1">The sequence shown here is derived from an EMBL/GenBank/DDBJ whole genome shotgun (WGS) entry which is preliminary data.</text>
</comment>
<proteinExistence type="predicted"/>
<name>A0A0G1Z3P3_9BACT</name>